<name>A0A699VK14_TANCI</name>
<proteinExistence type="predicted"/>
<gene>
    <name evidence="1" type="ORF">Tci_904063</name>
</gene>
<organism evidence="1">
    <name type="scientific">Tanacetum cinerariifolium</name>
    <name type="common">Dalmatian daisy</name>
    <name type="synonym">Chrysanthemum cinerariifolium</name>
    <dbReference type="NCBI Taxonomy" id="118510"/>
    <lineage>
        <taxon>Eukaryota</taxon>
        <taxon>Viridiplantae</taxon>
        <taxon>Streptophyta</taxon>
        <taxon>Embryophyta</taxon>
        <taxon>Tracheophyta</taxon>
        <taxon>Spermatophyta</taxon>
        <taxon>Magnoliopsida</taxon>
        <taxon>eudicotyledons</taxon>
        <taxon>Gunneridae</taxon>
        <taxon>Pentapetalae</taxon>
        <taxon>asterids</taxon>
        <taxon>campanulids</taxon>
        <taxon>Asterales</taxon>
        <taxon>Asteraceae</taxon>
        <taxon>Asteroideae</taxon>
        <taxon>Anthemideae</taxon>
        <taxon>Anthemidinae</taxon>
        <taxon>Tanacetum</taxon>
    </lineage>
</organism>
<dbReference type="AlphaFoldDB" id="A0A699VK14"/>
<evidence type="ECO:0000313" key="1">
    <source>
        <dbReference type="EMBL" id="GFD32094.1"/>
    </source>
</evidence>
<accession>A0A699VK14</accession>
<protein>
    <submittedName>
        <fullName evidence="1">Uncharacterized protein</fullName>
    </submittedName>
</protein>
<sequence>VGENNIDRYSLQGVRRPRQQKITGGYIEHQLHGATARLLHSPPPVADGLADAERAVQQAKVLALDFQTSGDGGHRQGAKKKRE</sequence>
<comment type="caution">
    <text evidence="1">The sequence shown here is derived from an EMBL/GenBank/DDBJ whole genome shotgun (WGS) entry which is preliminary data.</text>
</comment>
<dbReference type="EMBL" id="BKCJ011420497">
    <property type="protein sequence ID" value="GFD32094.1"/>
    <property type="molecule type" value="Genomic_DNA"/>
</dbReference>
<reference evidence="1" key="1">
    <citation type="journal article" date="2019" name="Sci. Rep.">
        <title>Draft genome of Tanacetum cinerariifolium, the natural source of mosquito coil.</title>
        <authorList>
            <person name="Yamashiro T."/>
            <person name="Shiraishi A."/>
            <person name="Satake H."/>
            <person name="Nakayama K."/>
        </authorList>
    </citation>
    <scope>NUCLEOTIDE SEQUENCE</scope>
</reference>
<feature type="non-terminal residue" evidence="1">
    <location>
        <position position="1"/>
    </location>
</feature>